<evidence type="ECO:0000313" key="1">
    <source>
        <dbReference type="EMBL" id="GBN57757.1"/>
    </source>
</evidence>
<sequence>SNSRAVLGLAMYLGAVIRQRWRHLRPPSPGVYAPPAPGLSAHVRCGALRGYKRVGSLVESGFGPGAFRLRGRKLTITPTRPK</sequence>
<accession>A0A4Y2Q593</accession>
<organism evidence="1 2">
    <name type="scientific">Araneus ventricosus</name>
    <name type="common">Orbweaver spider</name>
    <name type="synonym">Epeira ventricosa</name>
    <dbReference type="NCBI Taxonomy" id="182803"/>
    <lineage>
        <taxon>Eukaryota</taxon>
        <taxon>Metazoa</taxon>
        <taxon>Ecdysozoa</taxon>
        <taxon>Arthropoda</taxon>
        <taxon>Chelicerata</taxon>
        <taxon>Arachnida</taxon>
        <taxon>Araneae</taxon>
        <taxon>Araneomorphae</taxon>
        <taxon>Entelegynae</taxon>
        <taxon>Araneoidea</taxon>
        <taxon>Araneidae</taxon>
        <taxon>Araneus</taxon>
    </lineage>
</organism>
<dbReference type="EMBL" id="BGPR01012805">
    <property type="protein sequence ID" value="GBN57757.1"/>
    <property type="molecule type" value="Genomic_DNA"/>
</dbReference>
<feature type="non-terminal residue" evidence="1">
    <location>
        <position position="1"/>
    </location>
</feature>
<name>A0A4Y2Q593_ARAVE</name>
<keyword evidence="2" id="KW-1185">Reference proteome</keyword>
<dbReference type="Proteomes" id="UP000499080">
    <property type="component" value="Unassembled WGS sequence"/>
</dbReference>
<dbReference type="AlphaFoldDB" id="A0A4Y2Q593"/>
<proteinExistence type="predicted"/>
<gene>
    <name evidence="1" type="ORF">AVEN_152102_1</name>
</gene>
<comment type="caution">
    <text evidence="1">The sequence shown here is derived from an EMBL/GenBank/DDBJ whole genome shotgun (WGS) entry which is preliminary data.</text>
</comment>
<reference evidence="1 2" key="1">
    <citation type="journal article" date="2019" name="Sci. Rep.">
        <title>Orb-weaving spider Araneus ventricosus genome elucidates the spidroin gene catalogue.</title>
        <authorList>
            <person name="Kono N."/>
            <person name="Nakamura H."/>
            <person name="Ohtoshi R."/>
            <person name="Moran D.A.P."/>
            <person name="Shinohara A."/>
            <person name="Yoshida Y."/>
            <person name="Fujiwara M."/>
            <person name="Mori M."/>
            <person name="Tomita M."/>
            <person name="Arakawa K."/>
        </authorList>
    </citation>
    <scope>NUCLEOTIDE SEQUENCE [LARGE SCALE GENOMIC DNA]</scope>
</reference>
<protein>
    <submittedName>
        <fullName evidence="1">Uncharacterized protein</fullName>
    </submittedName>
</protein>
<evidence type="ECO:0000313" key="2">
    <source>
        <dbReference type="Proteomes" id="UP000499080"/>
    </source>
</evidence>